<dbReference type="InterPro" id="IPR013767">
    <property type="entry name" value="PAS_fold"/>
</dbReference>
<dbReference type="PROSITE" id="PS50110">
    <property type="entry name" value="RESPONSE_REGULATORY"/>
    <property type="match status" value="1"/>
</dbReference>
<evidence type="ECO:0000313" key="10">
    <source>
        <dbReference type="Proteomes" id="UP000748752"/>
    </source>
</evidence>
<dbReference type="SUPFAM" id="SSF55874">
    <property type="entry name" value="ATPase domain of HSP90 chaperone/DNA topoisomerase II/histidine kinase"/>
    <property type="match status" value="1"/>
</dbReference>
<dbReference type="InterPro" id="IPR005467">
    <property type="entry name" value="His_kinase_dom"/>
</dbReference>
<dbReference type="PRINTS" id="PR00344">
    <property type="entry name" value="BCTRLSENSOR"/>
</dbReference>
<gene>
    <name evidence="9" type="ORF">CKO31_20050</name>
</gene>
<dbReference type="Gene3D" id="3.30.450.20">
    <property type="entry name" value="PAS domain"/>
    <property type="match status" value="1"/>
</dbReference>
<comment type="caution">
    <text evidence="9">The sequence shown here is derived from an EMBL/GenBank/DDBJ whole genome shotgun (WGS) entry which is preliminary data.</text>
</comment>
<dbReference type="Pfam" id="PF00072">
    <property type="entry name" value="Response_reg"/>
    <property type="match status" value="1"/>
</dbReference>
<feature type="domain" description="Histidine kinase" evidence="5">
    <location>
        <begin position="319"/>
        <end position="547"/>
    </location>
</feature>
<dbReference type="SMART" id="SM00388">
    <property type="entry name" value="HisKA"/>
    <property type="match status" value="1"/>
</dbReference>
<feature type="domain" description="PAC" evidence="8">
    <location>
        <begin position="234"/>
        <end position="285"/>
    </location>
</feature>
<accession>A0ABS1CM52</accession>
<keyword evidence="3 4" id="KW-0597">Phosphoprotein</keyword>
<sequence>MSDPSRPTDSGTAPPITAAAGAGASDAARTACVLLVDDIPSNLRVLYESLNGRDYRLLVANGGAQALEIAQRSHPDLILLDIMMPDMDGFEVCRQLKADNDTADIAVIFLSALDDAADKIHGLELGAVDYVTKPFHPEEVAARVEAHCKILRLERELAQRNRQLELVRDRILSSMVEAVLGLDAEGRASFVNPAAERLFGLGNECLLTRELSDWEPAALRQSILRVLAEQRELSLDELALPRPDGSTVPVELRAAPIADAAYPAGVVVVLRDLSERRRVEAKLHRTSDELSRSHRELQAAQMQLVQAAKLESVGRLAAGVAHEVKNPLAIAQLGLDYLEQVSCADAVSCQVLADMQQALSRADTVVRGLLDFSRERALHLKRGDINDAIHNSLRLVRHELTQRNIAVRTTLAEAIPERPVDADKLRQAFLNLFMNAMHAMEHDGTLAIHSSLCTLASDELGPHARDAGFLPGDRVIRIAIEDTGPGIDPDDLGLLFDPYFTTKRQGEGTGLGLSVTRNIVTLHGGSIELFNRPAGGACALLLFHPEAVDVGTAPRSREALLRDRTERQRNTDR</sequence>
<dbReference type="Gene3D" id="3.40.50.2300">
    <property type="match status" value="1"/>
</dbReference>
<dbReference type="InterPro" id="IPR001789">
    <property type="entry name" value="Sig_transdc_resp-reg_receiver"/>
</dbReference>
<comment type="catalytic activity">
    <reaction evidence="1">
        <text>ATP + protein L-histidine = ADP + protein N-phospho-L-histidine.</text>
        <dbReference type="EC" id="2.7.13.3"/>
    </reaction>
</comment>
<reference evidence="9 10" key="1">
    <citation type="journal article" date="2020" name="Microorganisms">
        <title>Osmotic Adaptation and Compatible Solute Biosynthesis of Phototrophic Bacteria as Revealed from Genome Analyses.</title>
        <authorList>
            <person name="Imhoff J.F."/>
            <person name="Rahn T."/>
            <person name="Kunzel S."/>
            <person name="Keller A."/>
            <person name="Neulinger S.C."/>
        </authorList>
    </citation>
    <scope>NUCLEOTIDE SEQUENCE [LARGE SCALE GENOMIC DNA]</scope>
    <source>
        <strain evidence="9 10">DSM 6210</strain>
    </source>
</reference>
<dbReference type="PANTHER" id="PTHR43547">
    <property type="entry name" value="TWO-COMPONENT HISTIDINE KINASE"/>
    <property type="match status" value="1"/>
</dbReference>
<feature type="domain" description="Response regulatory" evidence="6">
    <location>
        <begin position="32"/>
        <end position="148"/>
    </location>
</feature>
<dbReference type="Gene3D" id="1.10.287.130">
    <property type="match status" value="1"/>
</dbReference>
<dbReference type="SMART" id="SM00387">
    <property type="entry name" value="HATPase_c"/>
    <property type="match status" value="1"/>
</dbReference>
<evidence type="ECO:0000256" key="1">
    <source>
        <dbReference type="ARBA" id="ARBA00000085"/>
    </source>
</evidence>
<evidence type="ECO:0000259" key="8">
    <source>
        <dbReference type="PROSITE" id="PS50113"/>
    </source>
</evidence>
<proteinExistence type="predicted"/>
<organism evidence="9 10">
    <name type="scientific">Thiohalocapsa halophila</name>
    <dbReference type="NCBI Taxonomy" id="69359"/>
    <lineage>
        <taxon>Bacteria</taxon>
        <taxon>Pseudomonadati</taxon>
        <taxon>Pseudomonadota</taxon>
        <taxon>Gammaproteobacteria</taxon>
        <taxon>Chromatiales</taxon>
        <taxon>Chromatiaceae</taxon>
        <taxon>Thiohalocapsa</taxon>
    </lineage>
</organism>
<dbReference type="EC" id="2.7.13.3" evidence="2"/>
<feature type="modified residue" description="4-aspartylphosphate" evidence="4">
    <location>
        <position position="81"/>
    </location>
</feature>
<name>A0ABS1CM52_9GAMM</name>
<dbReference type="SMART" id="SM00448">
    <property type="entry name" value="REC"/>
    <property type="match status" value="1"/>
</dbReference>
<keyword evidence="10" id="KW-1185">Reference proteome</keyword>
<dbReference type="CDD" id="cd19920">
    <property type="entry name" value="REC_PA4781-like"/>
    <property type="match status" value="1"/>
</dbReference>
<dbReference type="NCBIfam" id="TIGR00229">
    <property type="entry name" value="sensory_box"/>
    <property type="match status" value="1"/>
</dbReference>
<dbReference type="Pfam" id="PF00512">
    <property type="entry name" value="HisKA"/>
    <property type="match status" value="1"/>
</dbReference>
<dbReference type="InterPro" id="IPR011006">
    <property type="entry name" value="CheY-like_superfamily"/>
</dbReference>
<dbReference type="Gene3D" id="3.30.565.10">
    <property type="entry name" value="Histidine kinase-like ATPase, C-terminal domain"/>
    <property type="match status" value="1"/>
</dbReference>
<dbReference type="SUPFAM" id="SSF52172">
    <property type="entry name" value="CheY-like"/>
    <property type="match status" value="1"/>
</dbReference>
<dbReference type="InterPro" id="IPR035965">
    <property type="entry name" value="PAS-like_dom_sf"/>
</dbReference>
<evidence type="ECO:0000259" key="5">
    <source>
        <dbReference type="PROSITE" id="PS50109"/>
    </source>
</evidence>
<dbReference type="CDD" id="cd00130">
    <property type="entry name" value="PAS"/>
    <property type="match status" value="1"/>
</dbReference>
<dbReference type="PROSITE" id="PS50109">
    <property type="entry name" value="HIS_KIN"/>
    <property type="match status" value="1"/>
</dbReference>
<dbReference type="SUPFAM" id="SSF47384">
    <property type="entry name" value="Homodimeric domain of signal transducing histidine kinase"/>
    <property type="match status" value="1"/>
</dbReference>
<dbReference type="InterPro" id="IPR036890">
    <property type="entry name" value="HATPase_C_sf"/>
</dbReference>
<dbReference type="Proteomes" id="UP000748752">
    <property type="component" value="Unassembled WGS sequence"/>
</dbReference>
<evidence type="ECO:0000259" key="7">
    <source>
        <dbReference type="PROSITE" id="PS50112"/>
    </source>
</evidence>
<dbReference type="SUPFAM" id="SSF55785">
    <property type="entry name" value="PYP-like sensor domain (PAS domain)"/>
    <property type="match status" value="1"/>
</dbReference>
<feature type="domain" description="PAS" evidence="7">
    <location>
        <begin position="170"/>
        <end position="211"/>
    </location>
</feature>
<dbReference type="InterPro" id="IPR000014">
    <property type="entry name" value="PAS"/>
</dbReference>
<evidence type="ECO:0000256" key="4">
    <source>
        <dbReference type="PROSITE-ProRule" id="PRU00169"/>
    </source>
</evidence>
<dbReference type="InterPro" id="IPR036097">
    <property type="entry name" value="HisK_dim/P_sf"/>
</dbReference>
<dbReference type="CDD" id="cd00082">
    <property type="entry name" value="HisKA"/>
    <property type="match status" value="1"/>
</dbReference>
<dbReference type="InterPro" id="IPR003661">
    <property type="entry name" value="HisK_dim/P_dom"/>
</dbReference>
<dbReference type="EMBL" id="NRRV01000064">
    <property type="protein sequence ID" value="MBK1633002.1"/>
    <property type="molecule type" value="Genomic_DNA"/>
</dbReference>
<dbReference type="Pfam" id="PF00989">
    <property type="entry name" value="PAS"/>
    <property type="match status" value="1"/>
</dbReference>
<protein>
    <recommendedName>
        <fullName evidence="2">histidine kinase</fullName>
        <ecNumber evidence="2">2.7.13.3</ecNumber>
    </recommendedName>
</protein>
<dbReference type="PANTHER" id="PTHR43547:SF2">
    <property type="entry name" value="HYBRID SIGNAL TRANSDUCTION HISTIDINE KINASE C"/>
    <property type="match status" value="1"/>
</dbReference>
<dbReference type="Pfam" id="PF02518">
    <property type="entry name" value="HATPase_c"/>
    <property type="match status" value="1"/>
</dbReference>
<evidence type="ECO:0000313" key="9">
    <source>
        <dbReference type="EMBL" id="MBK1633002.1"/>
    </source>
</evidence>
<dbReference type="PROSITE" id="PS50113">
    <property type="entry name" value="PAC"/>
    <property type="match status" value="1"/>
</dbReference>
<evidence type="ECO:0000259" key="6">
    <source>
        <dbReference type="PROSITE" id="PS50110"/>
    </source>
</evidence>
<dbReference type="InterPro" id="IPR003594">
    <property type="entry name" value="HATPase_dom"/>
</dbReference>
<dbReference type="InterPro" id="IPR004358">
    <property type="entry name" value="Sig_transdc_His_kin-like_C"/>
</dbReference>
<evidence type="ECO:0000256" key="2">
    <source>
        <dbReference type="ARBA" id="ARBA00012438"/>
    </source>
</evidence>
<dbReference type="SMART" id="SM00091">
    <property type="entry name" value="PAS"/>
    <property type="match status" value="1"/>
</dbReference>
<dbReference type="PROSITE" id="PS50112">
    <property type="entry name" value="PAS"/>
    <property type="match status" value="1"/>
</dbReference>
<evidence type="ECO:0000256" key="3">
    <source>
        <dbReference type="ARBA" id="ARBA00022553"/>
    </source>
</evidence>
<dbReference type="InterPro" id="IPR000700">
    <property type="entry name" value="PAS-assoc_C"/>
</dbReference>